<dbReference type="InterPro" id="IPR017900">
    <property type="entry name" value="4Fe4S_Fe_S_CS"/>
</dbReference>
<dbReference type="SUPFAM" id="SSF53474">
    <property type="entry name" value="alpha/beta-Hydrolases"/>
    <property type="match status" value="1"/>
</dbReference>
<gene>
    <name evidence="17" type="ORF">GSCOC_T00015579001</name>
</gene>
<dbReference type="SUPFAM" id="SSF53067">
    <property type="entry name" value="Actin-like ATPase domain"/>
    <property type="match status" value="1"/>
</dbReference>
<dbReference type="PhylomeDB" id="A0A068V4R7"/>
<dbReference type="Gene3D" id="3.40.50.1820">
    <property type="entry name" value="alpha/beta hydrolase"/>
    <property type="match status" value="1"/>
</dbReference>
<dbReference type="PROSITE" id="PS00198">
    <property type="entry name" value="4FE4S_FER_1"/>
    <property type="match status" value="1"/>
</dbReference>
<proteinExistence type="predicted"/>
<evidence type="ECO:0000313" key="18">
    <source>
        <dbReference type="Proteomes" id="UP000295252"/>
    </source>
</evidence>
<organism evidence="17 18">
    <name type="scientific">Coffea canephora</name>
    <name type="common">Robusta coffee</name>
    <dbReference type="NCBI Taxonomy" id="49390"/>
    <lineage>
        <taxon>Eukaryota</taxon>
        <taxon>Viridiplantae</taxon>
        <taxon>Streptophyta</taxon>
        <taxon>Embryophyta</taxon>
        <taxon>Tracheophyta</taxon>
        <taxon>Spermatophyta</taxon>
        <taxon>Magnoliopsida</taxon>
        <taxon>eudicotyledons</taxon>
        <taxon>Gunneridae</taxon>
        <taxon>Pentapetalae</taxon>
        <taxon>asterids</taxon>
        <taxon>lamiids</taxon>
        <taxon>Gentianales</taxon>
        <taxon>Rubiaceae</taxon>
        <taxon>Ixoroideae</taxon>
        <taxon>Gardenieae complex</taxon>
        <taxon>Bertiereae - Coffeeae clade</taxon>
        <taxon>Coffeeae</taxon>
        <taxon>Coffea</taxon>
    </lineage>
</organism>
<feature type="transmembrane region" description="Helical" evidence="15">
    <location>
        <begin position="1267"/>
        <end position="1293"/>
    </location>
</feature>
<keyword evidence="2" id="KW-0153">Cholesterol metabolism</keyword>
<evidence type="ECO:0000256" key="9">
    <source>
        <dbReference type="ARBA" id="ARBA00023235"/>
    </source>
</evidence>
<evidence type="ECO:0000256" key="7">
    <source>
        <dbReference type="ARBA" id="ARBA00023166"/>
    </source>
</evidence>
<evidence type="ECO:0000256" key="12">
    <source>
        <dbReference type="ARBA" id="ARBA00049723"/>
    </source>
</evidence>
<keyword evidence="15" id="KW-0812">Transmembrane</keyword>
<feature type="domain" description="4Fe-4S ferredoxin-type" evidence="16">
    <location>
        <begin position="293"/>
        <end position="322"/>
    </location>
</feature>
<keyword evidence="7" id="KW-1207">Sterol metabolism</keyword>
<dbReference type="Pfam" id="PF00732">
    <property type="entry name" value="GMC_oxred_N"/>
    <property type="match status" value="1"/>
</dbReference>
<name>A0A068V4R7_COFCA</name>
<dbReference type="InterPro" id="IPR004000">
    <property type="entry name" value="Actin"/>
</dbReference>
<dbReference type="InterPro" id="IPR029058">
    <property type="entry name" value="AB_hydrolase_fold"/>
</dbReference>
<dbReference type="Pfam" id="PF00022">
    <property type="entry name" value="Actin"/>
    <property type="match status" value="1"/>
</dbReference>
<keyword evidence="15" id="KW-0472">Membrane</keyword>
<dbReference type="GO" id="GO:0016995">
    <property type="term" value="F:cholesterol oxidase activity"/>
    <property type="evidence" value="ECO:0007669"/>
    <property type="project" value="UniProtKB-EC"/>
</dbReference>
<keyword evidence="4" id="KW-0274">FAD</keyword>
<evidence type="ECO:0000256" key="15">
    <source>
        <dbReference type="SAM" id="Phobius"/>
    </source>
</evidence>
<evidence type="ECO:0000256" key="8">
    <source>
        <dbReference type="ARBA" id="ARBA00023221"/>
    </source>
</evidence>
<accession>A0A068V4R7</accession>
<comment type="pathway">
    <text evidence="11">Steroid metabolism; cholesterol degradation.</text>
</comment>
<evidence type="ECO:0000256" key="2">
    <source>
        <dbReference type="ARBA" id="ARBA00022548"/>
    </source>
</evidence>
<dbReference type="STRING" id="49390.A0A068V4R7"/>
<protein>
    <recommendedName>
        <fullName evidence="13">Cholesterol oxidase</fullName>
        <ecNumber evidence="12">1.1.3.6</ecNumber>
        <ecNumber evidence="10">5.3.3.1</ecNumber>
    </recommendedName>
    <alternativeName>
        <fullName evidence="14">Cholesterol isomerase</fullName>
    </alternativeName>
</protein>
<dbReference type="InterPro" id="IPR052542">
    <property type="entry name" value="Cholesterol_Oxidase"/>
</dbReference>
<keyword evidence="18" id="KW-1185">Reference proteome</keyword>
<dbReference type="InterPro" id="IPR000172">
    <property type="entry name" value="GMC_OxRdtase_N"/>
</dbReference>
<dbReference type="EC" id="1.1.3.6" evidence="12"/>
<dbReference type="Gene3D" id="3.30.410.10">
    <property type="entry name" value="Cholesterol Oxidase, domain 2"/>
    <property type="match status" value="2"/>
</dbReference>
<keyword evidence="6" id="KW-0443">Lipid metabolism</keyword>
<evidence type="ECO:0000256" key="1">
    <source>
        <dbReference type="ARBA" id="ARBA00001974"/>
    </source>
</evidence>
<dbReference type="InterPro" id="IPR007867">
    <property type="entry name" value="GMC_OxRtase_C"/>
</dbReference>
<dbReference type="GO" id="GO:0004769">
    <property type="term" value="F:steroid Delta-isomerase activity"/>
    <property type="evidence" value="ECO:0007669"/>
    <property type="project" value="UniProtKB-EC"/>
</dbReference>
<evidence type="ECO:0000256" key="14">
    <source>
        <dbReference type="ARBA" id="ARBA00049778"/>
    </source>
</evidence>
<evidence type="ECO:0000259" key="16">
    <source>
        <dbReference type="PROSITE" id="PS51379"/>
    </source>
</evidence>
<keyword evidence="8" id="KW-0753">Steroid metabolism</keyword>
<evidence type="ECO:0000256" key="10">
    <source>
        <dbReference type="ARBA" id="ARBA00038856"/>
    </source>
</evidence>
<evidence type="ECO:0000256" key="6">
    <source>
        <dbReference type="ARBA" id="ARBA00023098"/>
    </source>
</evidence>
<keyword evidence="5" id="KW-0560">Oxidoreductase</keyword>
<reference evidence="18" key="1">
    <citation type="journal article" date="2014" name="Science">
        <title>The coffee genome provides insight into the convergent evolution of caffeine biosynthesis.</title>
        <authorList>
            <person name="Denoeud F."/>
            <person name="Carretero-Paulet L."/>
            <person name="Dereeper A."/>
            <person name="Droc G."/>
            <person name="Guyot R."/>
            <person name="Pietrella M."/>
            <person name="Zheng C."/>
            <person name="Alberti A."/>
            <person name="Anthony F."/>
            <person name="Aprea G."/>
            <person name="Aury J.M."/>
            <person name="Bento P."/>
            <person name="Bernard M."/>
            <person name="Bocs S."/>
            <person name="Campa C."/>
            <person name="Cenci A."/>
            <person name="Combes M.C."/>
            <person name="Crouzillat D."/>
            <person name="Da Silva C."/>
            <person name="Daddiego L."/>
            <person name="De Bellis F."/>
            <person name="Dussert S."/>
            <person name="Garsmeur O."/>
            <person name="Gayraud T."/>
            <person name="Guignon V."/>
            <person name="Jahn K."/>
            <person name="Jamilloux V."/>
            <person name="Joet T."/>
            <person name="Labadie K."/>
            <person name="Lan T."/>
            <person name="Leclercq J."/>
            <person name="Lepelley M."/>
            <person name="Leroy T."/>
            <person name="Li L.T."/>
            <person name="Librado P."/>
            <person name="Lopez L."/>
            <person name="Munoz A."/>
            <person name="Noel B."/>
            <person name="Pallavicini A."/>
            <person name="Perrotta G."/>
            <person name="Poncet V."/>
            <person name="Pot D."/>
            <person name="Priyono X."/>
            <person name="Rigoreau M."/>
            <person name="Rouard M."/>
            <person name="Rozas J."/>
            <person name="Tranchant-Dubreuil C."/>
            <person name="VanBuren R."/>
            <person name="Zhang Q."/>
            <person name="Andrade A.C."/>
            <person name="Argout X."/>
            <person name="Bertrand B."/>
            <person name="de Kochko A."/>
            <person name="Graziosi G."/>
            <person name="Henry R.J."/>
            <person name="Jayarama X."/>
            <person name="Ming R."/>
            <person name="Nagai C."/>
            <person name="Rounsley S."/>
            <person name="Sankoff D."/>
            <person name="Giuliano G."/>
            <person name="Albert V.A."/>
            <person name="Wincker P."/>
            <person name="Lashermes P."/>
        </authorList>
    </citation>
    <scope>NUCLEOTIDE SEQUENCE [LARGE SCALE GENOMIC DNA]</scope>
    <source>
        <strain evidence="18">cv. DH200-94</strain>
    </source>
</reference>
<dbReference type="GO" id="GO:0008203">
    <property type="term" value="P:cholesterol metabolic process"/>
    <property type="evidence" value="ECO:0007669"/>
    <property type="project" value="UniProtKB-KW"/>
</dbReference>
<dbReference type="EMBL" id="HG739186">
    <property type="protein sequence ID" value="CDP15646.1"/>
    <property type="molecule type" value="Genomic_DNA"/>
</dbReference>
<evidence type="ECO:0000256" key="11">
    <source>
        <dbReference type="ARBA" id="ARBA00049645"/>
    </source>
</evidence>
<keyword evidence="3" id="KW-0285">Flavoprotein</keyword>
<dbReference type="GO" id="GO:0050660">
    <property type="term" value="F:flavin adenine dinucleotide binding"/>
    <property type="evidence" value="ECO:0007669"/>
    <property type="project" value="InterPro"/>
</dbReference>
<dbReference type="InterPro" id="IPR036188">
    <property type="entry name" value="FAD/NAD-bd_sf"/>
</dbReference>
<dbReference type="PROSITE" id="PS51379">
    <property type="entry name" value="4FE4S_FER_2"/>
    <property type="match status" value="1"/>
</dbReference>
<dbReference type="Gene3D" id="3.30.420.40">
    <property type="match status" value="2"/>
</dbReference>
<evidence type="ECO:0000256" key="4">
    <source>
        <dbReference type="ARBA" id="ARBA00022827"/>
    </source>
</evidence>
<evidence type="ECO:0000256" key="13">
    <source>
        <dbReference type="ARBA" id="ARBA00049744"/>
    </source>
</evidence>
<evidence type="ECO:0000256" key="3">
    <source>
        <dbReference type="ARBA" id="ARBA00022630"/>
    </source>
</evidence>
<dbReference type="Proteomes" id="UP000295252">
    <property type="component" value="Chromosome VIII"/>
</dbReference>
<dbReference type="InParanoid" id="A0A068V4R7"/>
<keyword evidence="15" id="KW-1133">Transmembrane helix</keyword>
<dbReference type="PANTHER" id="PTHR47470:SF1">
    <property type="entry name" value="FAD-DEPENDENT OXIDOREDUCTASE 2 FAD BINDING DOMAIN-CONTAINING PROTEIN"/>
    <property type="match status" value="1"/>
</dbReference>
<sequence>MMKLVQNKAAYVALNIQQELELAKKIPSPVNEEYELPCGHFMNFRSQKFRNPEALFQPSSARFVKDRENVGVRKMIFNSIMKCDIGIRNYLFKNIMLTVGSTLFPGFVEGITKEILELGSSTLAFKFSDLIAREINHKFANKMFRNVAPPNRMYNAGVGGPALALLNTFEQASPFKTQFYVNFCQVSVQVCGHDDSVEAMACGLGGGSLVNAGVVVPTPARTRRNPKWPKDWEKDWEVCEAIASTMLRIQDVPIKFRNARIMDEAVGEETGFKNPEPLKLTVNFDTEDQMYSSKKFGKADSCQACGNCMSGCPYNAKNSTDKTYLLSAIQAGCDIRTACEVQYVFRNLDDTSEVDEAICRRKSCRWLDAAGVFGTTKMLFQSQMRGLILSKKLGCGLSCNGNNVAYLSRSRAPLNACGLDRKKLPEVPFEERPGPSITSSYISSLGFTIQVYILFGVEVDKTNFPILQSAVIPIAFPWLLFKGITTYGWPIGYSILDSIVHKVKHLFGQPSQDMVLNVIGYDNGDGKLTFRKDTNEVCFQPPSDPLLARKIEALQRTTKKLGGILFMSRYRSTSVHLLGGCCASSDASSGVCNSNGQVFDTLNSTTVYPGLYVCDGSLIPCSVGINPCLTIATAAEHVSKHLLQDALDYKSKDVDFVRGKPVEKKSLVRSWKSENSRGSAVLFKETMRGHVGGLPCVAYLKLKLNARTTSAKTIGDFRESNPILQGKVSGYVMCSAIEMDKLHVIDGEVDLCHVDIKTPYTQYMHYRLLLAASSGSRYMLEGKKVMNPFLLGLDAWKDSTTLHVVLRKISQHTSEEVMISLRGKLHISMIQLLKSLFSMSGRGKMKFLHILLQSLFRTYISQVPRSSQKGFTPLDPYQNNYPRSTLHEIRTEDGIIISCQQWKCNQEPQRQEKGNKPFPVLLINGYATESYCLPTESNDLVRSLLHQGHETWLLQTRLLGTSSSINMTVEAIGMFDIPAAINKISELHGESVKIHVVAHCVGGLAIHIALMGGHVFYKRIASLSCTNSSMFFKLTAWSKFKLWLPLIPTSMAILGKDKSLPLFQTLKASSGQKLLKSIARAMPRYERCTYDECEVLSGIFGNAFWHQNVSPKVHHWMNKEYLPRLNMGEISLNMGAFSHLQKICNAGFIVDTKGRNTYLVHPERMGLPTLYISGGRTLLVTPQTSFLANKYMKLHRPGFRHKRVVIDGFGHSDLLIGEDSSKKVFPHILSHIALAEKENTAAFFSSEREYQKDALSWVDDPYQDEGGFWGCVLSFINAYSLFCCFIVLIAYFFS</sequence>
<evidence type="ECO:0000256" key="5">
    <source>
        <dbReference type="ARBA" id="ARBA00023002"/>
    </source>
</evidence>
<dbReference type="InterPro" id="IPR017896">
    <property type="entry name" value="4Fe4S_Fe-S-bd"/>
</dbReference>
<comment type="cofactor">
    <cofactor evidence="1">
        <name>FAD</name>
        <dbReference type="ChEBI" id="CHEBI:57692"/>
    </cofactor>
</comment>
<dbReference type="Gramene" id="CDP15646">
    <property type="protein sequence ID" value="CDP15646"/>
    <property type="gene ID" value="GSCOC_T00015579001"/>
</dbReference>
<dbReference type="OrthoDB" id="9974421at2759"/>
<dbReference type="OMA" id="GHLDAWM"/>
<dbReference type="EC" id="5.3.3.1" evidence="10"/>
<evidence type="ECO:0000313" key="17">
    <source>
        <dbReference type="EMBL" id="CDP15646.1"/>
    </source>
</evidence>
<dbReference type="Gene3D" id="3.50.50.60">
    <property type="entry name" value="FAD/NAD(P)-binding domain"/>
    <property type="match status" value="2"/>
</dbReference>
<keyword evidence="9" id="KW-0413">Isomerase</keyword>
<dbReference type="SUPFAM" id="SSF51905">
    <property type="entry name" value="FAD/NAD(P)-binding domain"/>
    <property type="match status" value="1"/>
</dbReference>
<dbReference type="Gene3D" id="3.90.640.10">
    <property type="entry name" value="Actin, Chain A, domain 4"/>
    <property type="match status" value="1"/>
</dbReference>
<dbReference type="PANTHER" id="PTHR47470">
    <property type="entry name" value="CHOLESTEROL OXIDASE"/>
    <property type="match status" value="1"/>
</dbReference>
<dbReference type="InterPro" id="IPR043129">
    <property type="entry name" value="ATPase_NBD"/>
</dbReference>
<dbReference type="Pfam" id="PF05199">
    <property type="entry name" value="GMC_oxred_C"/>
    <property type="match status" value="1"/>
</dbReference>